<evidence type="ECO:0000313" key="3">
    <source>
        <dbReference type="Proteomes" id="UP000468420"/>
    </source>
</evidence>
<protein>
    <submittedName>
        <fullName evidence="2">Site-specific integrase</fullName>
    </submittedName>
</protein>
<name>A0A6N6JXE8_9ENTR</name>
<organism evidence="2 3">
    <name type="scientific">Citrobacter pasteurii</name>
    <dbReference type="NCBI Taxonomy" id="1563222"/>
    <lineage>
        <taxon>Bacteria</taxon>
        <taxon>Pseudomonadati</taxon>
        <taxon>Pseudomonadota</taxon>
        <taxon>Gammaproteobacteria</taxon>
        <taxon>Enterobacterales</taxon>
        <taxon>Enterobacteriaceae</taxon>
        <taxon>Citrobacter</taxon>
    </lineage>
</organism>
<keyword evidence="1" id="KW-0233">DNA recombination</keyword>
<dbReference type="AlphaFoldDB" id="A0A6N6JXE8"/>
<sequence length="138" mass="15613">MKGKKAISFKNFLTINSNLVHVSDTWSDLWAVIFYTGQSVGRLIDLRYTDIERGSAYLRVKGRIKAKRIELSAPVCAILERRRETYPQDVFVFQSHSNRVKNRDSPVTVIAFNAALRKVSKLATGELASSKNARKVIV</sequence>
<comment type="caution">
    <text evidence="2">The sequence shown here is derived from an EMBL/GenBank/DDBJ whole genome shotgun (WGS) entry which is preliminary data.</text>
</comment>
<dbReference type="InterPro" id="IPR013762">
    <property type="entry name" value="Integrase-like_cat_sf"/>
</dbReference>
<dbReference type="GO" id="GO:0003677">
    <property type="term" value="F:DNA binding"/>
    <property type="evidence" value="ECO:0007669"/>
    <property type="project" value="InterPro"/>
</dbReference>
<dbReference type="SUPFAM" id="SSF56349">
    <property type="entry name" value="DNA breaking-rejoining enzymes"/>
    <property type="match status" value="1"/>
</dbReference>
<dbReference type="Gene3D" id="1.10.443.10">
    <property type="entry name" value="Intergrase catalytic core"/>
    <property type="match status" value="1"/>
</dbReference>
<dbReference type="GO" id="GO:0006310">
    <property type="term" value="P:DNA recombination"/>
    <property type="evidence" value="ECO:0007669"/>
    <property type="project" value="UniProtKB-KW"/>
</dbReference>
<evidence type="ECO:0000313" key="2">
    <source>
        <dbReference type="EMBL" id="KAA1271605.1"/>
    </source>
</evidence>
<gene>
    <name evidence="2" type="ORF">DXF85_24510</name>
</gene>
<proteinExistence type="predicted"/>
<dbReference type="EMBL" id="QRDC01000052">
    <property type="protein sequence ID" value="KAA1271605.1"/>
    <property type="molecule type" value="Genomic_DNA"/>
</dbReference>
<reference evidence="2 3" key="1">
    <citation type="submission" date="2018-08" db="EMBL/GenBank/DDBJ databases">
        <title>Complete genomic analysis of a Citrobacter pasteurii isolated from cockles (Cerastoderma edule) containing a new chromosomic qnrB allele.</title>
        <authorList>
            <person name="Rodrigues A."/>
            <person name="Baptista T."/>
            <person name="Quesada A."/>
            <person name="Campos M.J."/>
        </authorList>
    </citation>
    <scope>NUCLEOTIDE SEQUENCE [LARGE SCALE GENOMIC DNA]</scope>
    <source>
        <strain evidence="2 3">BA18</strain>
    </source>
</reference>
<dbReference type="GO" id="GO:0015074">
    <property type="term" value="P:DNA integration"/>
    <property type="evidence" value="ECO:0007669"/>
    <property type="project" value="InterPro"/>
</dbReference>
<dbReference type="RefSeq" id="WP_075551488.1">
    <property type="nucleotide sequence ID" value="NZ_QRDC01000052.1"/>
</dbReference>
<evidence type="ECO:0000256" key="1">
    <source>
        <dbReference type="ARBA" id="ARBA00023172"/>
    </source>
</evidence>
<dbReference type="Proteomes" id="UP000468420">
    <property type="component" value="Unassembled WGS sequence"/>
</dbReference>
<dbReference type="InterPro" id="IPR011010">
    <property type="entry name" value="DNA_brk_join_enz"/>
</dbReference>
<accession>A0A6N6JXE8</accession>